<dbReference type="PANTHER" id="PTHR19282">
    <property type="entry name" value="TETRASPANIN"/>
    <property type="match status" value="1"/>
</dbReference>
<keyword evidence="3 5" id="KW-1133">Transmembrane helix</keyword>
<dbReference type="GO" id="GO:0016020">
    <property type="term" value="C:membrane"/>
    <property type="evidence" value="ECO:0007669"/>
    <property type="project" value="UniProtKB-SubCell"/>
</dbReference>
<reference evidence="6 7" key="1">
    <citation type="journal article" date="2015" name="Genome Biol. Evol.">
        <title>Phylogenomic analyses indicate that early fungi evolved digesting cell walls of algal ancestors of land plants.</title>
        <authorList>
            <person name="Chang Y."/>
            <person name="Wang S."/>
            <person name="Sekimoto S."/>
            <person name="Aerts A.L."/>
            <person name="Choi C."/>
            <person name="Clum A."/>
            <person name="LaButti K.M."/>
            <person name="Lindquist E.A."/>
            <person name="Yee Ngan C."/>
            <person name="Ohm R.A."/>
            <person name="Salamov A.A."/>
            <person name="Grigoriev I.V."/>
            <person name="Spatafora J.W."/>
            <person name="Berbee M.L."/>
        </authorList>
    </citation>
    <scope>NUCLEOTIDE SEQUENCE [LARGE SCALE GENOMIC DNA]</scope>
    <source>
        <strain evidence="6 7">NRRL 28638</strain>
    </source>
</reference>
<comment type="subcellular location">
    <subcellularLocation>
        <location evidence="1">Membrane</location>
        <topology evidence="1">Multi-pass membrane protein</topology>
    </subcellularLocation>
</comment>
<evidence type="ECO:0000313" key="7">
    <source>
        <dbReference type="Proteomes" id="UP000070444"/>
    </source>
</evidence>
<feature type="transmembrane region" description="Helical" evidence="5">
    <location>
        <begin position="12"/>
        <end position="34"/>
    </location>
</feature>
<dbReference type="Proteomes" id="UP000070444">
    <property type="component" value="Unassembled WGS sequence"/>
</dbReference>
<proteinExistence type="predicted"/>
<dbReference type="STRING" id="796925.A0A137P177"/>
<dbReference type="InterPro" id="IPR018499">
    <property type="entry name" value="Tetraspanin/Peripherin"/>
</dbReference>
<keyword evidence="2 5" id="KW-0812">Transmembrane</keyword>
<dbReference type="OrthoDB" id="2279611at2759"/>
<dbReference type="AlphaFoldDB" id="A0A137P177"/>
<accession>A0A137P177</accession>
<name>A0A137P177_CONC2</name>
<evidence type="ECO:0000313" key="6">
    <source>
        <dbReference type="EMBL" id="KXN68797.1"/>
    </source>
</evidence>
<feature type="transmembrane region" description="Helical" evidence="5">
    <location>
        <begin position="50"/>
        <end position="72"/>
    </location>
</feature>
<sequence>MVGVTPGLRKIYLLSVTLFMLAGWTALGVGAYFISTPFMRREAVLTHTPIWVAIGIGISMSVSSIIGFIVAFSRHKARTKIAFFIALISVILVITLCLGAYVWFQTLNVRTLYEDRWKEWTDTLKEAFQSNDNCCGYKSTLDSPAFSDTCTKEIVYNGLLSPCEDKILQYVNTYLRNIYTTLFLYTAVDVLTMLAALMLDQTLKDQFRYEKSVAKMINLHNISMSQDQQQISEPQMQMQMRRQNHISVTAPRRSLLPNASIHNYSVIHGQHQ</sequence>
<keyword evidence="7" id="KW-1185">Reference proteome</keyword>
<evidence type="ECO:0000256" key="5">
    <source>
        <dbReference type="SAM" id="Phobius"/>
    </source>
</evidence>
<evidence type="ECO:0000256" key="3">
    <source>
        <dbReference type="ARBA" id="ARBA00022989"/>
    </source>
</evidence>
<gene>
    <name evidence="6" type="ORF">CONCODRAFT_79632</name>
</gene>
<feature type="transmembrane region" description="Helical" evidence="5">
    <location>
        <begin position="178"/>
        <end position="199"/>
    </location>
</feature>
<evidence type="ECO:0008006" key="8">
    <source>
        <dbReference type="Google" id="ProtNLM"/>
    </source>
</evidence>
<dbReference type="EMBL" id="KQ964560">
    <property type="protein sequence ID" value="KXN68797.1"/>
    <property type="molecule type" value="Genomic_DNA"/>
</dbReference>
<protein>
    <recommendedName>
        <fullName evidence="8">Tetraspanin</fullName>
    </recommendedName>
</protein>
<evidence type="ECO:0000256" key="1">
    <source>
        <dbReference type="ARBA" id="ARBA00004141"/>
    </source>
</evidence>
<organism evidence="6 7">
    <name type="scientific">Conidiobolus coronatus (strain ATCC 28846 / CBS 209.66 / NRRL 28638)</name>
    <name type="common">Delacroixia coronata</name>
    <dbReference type="NCBI Taxonomy" id="796925"/>
    <lineage>
        <taxon>Eukaryota</taxon>
        <taxon>Fungi</taxon>
        <taxon>Fungi incertae sedis</taxon>
        <taxon>Zoopagomycota</taxon>
        <taxon>Entomophthoromycotina</taxon>
        <taxon>Entomophthoromycetes</taxon>
        <taxon>Entomophthorales</taxon>
        <taxon>Ancylistaceae</taxon>
        <taxon>Conidiobolus</taxon>
    </lineage>
</organism>
<evidence type="ECO:0000256" key="4">
    <source>
        <dbReference type="ARBA" id="ARBA00023136"/>
    </source>
</evidence>
<evidence type="ECO:0000256" key="2">
    <source>
        <dbReference type="ARBA" id="ARBA00022692"/>
    </source>
</evidence>
<dbReference type="Pfam" id="PF00335">
    <property type="entry name" value="Tetraspanin"/>
    <property type="match status" value="1"/>
</dbReference>
<keyword evidence="4 5" id="KW-0472">Membrane</keyword>
<feature type="transmembrane region" description="Helical" evidence="5">
    <location>
        <begin position="81"/>
        <end position="104"/>
    </location>
</feature>